<evidence type="ECO:0000256" key="1">
    <source>
        <dbReference type="SAM" id="MobiDB-lite"/>
    </source>
</evidence>
<accession>A0A1V9FBK4</accession>
<protein>
    <recommendedName>
        <fullName evidence="4">YD repeat-containing protein</fullName>
    </recommendedName>
</protein>
<evidence type="ECO:0000313" key="3">
    <source>
        <dbReference type="Proteomes" id="UP000192276"/>
    </source>
</evidence>
<dbReference type="STRING" id="550983.A4R26_27145"/>
<keyword evidence="3" id="KW-1185">Reference proteome</keyword>
<evidence type="ECO:0000313" key="2">
    <source>
        <dbReference type="EMBL" id="OQP55779.1"/>
    </source>
</evidence>
<evidence type="ECO:0008006" key="4">
    <source>
        <dbReference type="Google" id="ProtNLM"/>
    </source>
</evidence>
<sequence length="1315" mass="145452">MTFQKYVDYPVEYSTGVVNIGVPLYTIKLKDYSFPVSASFHASGRTTSFNFSPLGMNWALQASGMISVEVRGRPDYNGYPHVEKSWVDFIPQSGHYEELVGIDQTINGSGSGISLKDNEYDIYTISVNGISGKFIRRDNGQIVFLTYSPFRVSFPSISPTSQIVVTDDKGYTYKFGPDGAGNGGYEIDQSIGAPSSWFIASITTPSSETISFRYASSFAGTSTFLGQRYYKDLAEVKDNNFFNMHSSIVGGGSAQSYFNSLTSPLGFVTYSNIQTGDNYTLNYISEINFPSGKISFTYINTTSNLLLDKMVVTNQQNNTVRTAHFDFMDLPGTNLMLPNNNSKTIQNIIFRDNGNTDIEKYSFEYYPGIGGGDVQSFAKTKDWWGYCNALSYSPGIRHFPYTSINISTSTGNHPQTTNAPANCFAPDFQAKLVGMIKTVHFPTGGKADYTYENNKYLNSQIQVTDGPGIRIQKILFDDGNGKKTGKVYTYSTGYLVHDPRPDEYFTIARRMLIQDNNTNGIFQSDFLGSYRYRQYSSEPVPAAAIANRYPVYYSSVTETDYSANNTPNGNVQYFYTLPTASMNTSSVSNPTSCNCPQLTMGDNEFFVSRSYAFDEFTQPQLTSKQVNRYDAATNSMKPVSATGISFTNLNAIDIPQISMYKFVELPLNTTYSISSFGWYSQIITASPYQWQLYNIQDKTLRTAVMKPSSQTEVNYDNNGNTLTQTTKYFYDNLGHVNPTRIETITSDGKTRTGYINYSTDYPSGTPFIDDLVSRNIVSAPVEELQTTTIGGATHITEGKINVYTGAAIKEIWRSEFSAPIVQSSFKLSNRTQGILPPTGTTSAFSIDNSYALKLTYNDYDNKNNPLTITPAYENPVAYQWGYNQQYPVAHAVNAAAKDMFHTSFEEGDGNSSTGDSKTGSKSKTNGFNKPLSNLTNGNYTLSYWQKSGGIWTLQENSVAVTNSTYTISLSGQVDEVRFYPAGARLTTFTYSSLIGMTSQTDLNGKSTYYEYDSYGRLILVRDEDNNILKKICYNYAGQPDSCSVDATPVWQPTGATRCKLCPSNGNYITNILQQEEKDANPNSPTYNQVRWVDAGVSSSCIVVADWQNTDTALRCKTISGSNTSEREQEQKDMNPCSATYNQLRWVVVDVNCSICPKPENWQATGNYRCVKDGGNNNTGIQEREERNTETCSSTYNQVRWVSNGQNTSACPVPGTPVTIKANNYTPVTGYTAKYTNKTTFQVYTFSILSNSAGLHTLGTIPSGTYDLVISNTGTNPYLTFGSGCGSQSIIGQSATFTNISVSGSDCNTIWIGNVD</sequence>
<name>A0A1V9FBK4_9BACT</name>
<dbReference type="EMBL" id="LWBP01000205">
    <property type="protein sequence ID" value="OQP55779.1"/>
    <property type="molecule type" value="Genomic_DNA"/>
</dbReference>
<feature type="region of interest" description="Disordered" evidence="1">
    <location>
        <begin position="903"/>
        <end position="929"/>
    </location>
</feature>
<organism evidence="2 3">
    <name type="scientific">Niastella populi</name>
    <dbReference type="NCBI Taxonomy" id="550983"/>
    <lineage>
        <taxon>Bacteria</taxon>
        <taxon>Pseudomonadati</taxon>
        <taxon>Bacteroidota</taxon>
        <taxon>Chitinophagia</taxon>
        <taxon>Chitinophagales</taxon>
        <taxon>Chitinophagaceae</taxon>
        <taxon>Niastella</taxon>
    </lineage>
</organism>
<dbReference type="Proteomes" id="UP000192276">
    <property type="component" value="Unassembled WGS sequence"/>
</dbReference>
<proteinExistence type="predicted"/>
<feature type="compositionally biased region" description="Low complexity" evidence="1">
    <location>
        <begin position="909"/>
        <end position="926"/>
    </location>
</feature>
<reference evidence="3" key="1">
    <citation type="submission" date="2016-04" db="EMBL/GenBank/DDBJ databases">
        <authorList>
            <person name="Chen L."/>
            <person name="Zhuang W."/>
            <person name="Wang G."/>
        </authorList>
    </citation>
    <scope>NUCLEOTIDE SEQUENCE [LARGE SCALE GENOMIC DNA]</scope>
    <source>
        <strain evidence="3">208</strain>
    </source>
</reference>
<comment type="caution">
    <text evidence="2">The sequence shown here is derived from an EMBL/GenBank/DDBJ whole genome shotgun (WGS) entry which is preliminary data.</text>
</comment>
<gene>
    <name evidence="2" type="ORF">A4R26_27145</name>
</gene>